<keyword evidence="3" id="KW-0378">Hydrolase</keyword>
<keyword evidence="1" id="KW-0175">Coiled coil</keyword>
<protein>
    <submittedName>
        <fullName evidence="3">Endonuclease, partial</fullName>
    </submittedName>
</protein>
<accession>A0AAD1RSA2</accession>
<gene>
    <name evidence="3" type="ORF">PECUL_23A014598</name>
</gene>
<sequence length="245" mass="28012">MRMESPLYRPTRTVWRLNELLLSDEPTQAQLLEQLNNYFTENDTEEISALTLWEAHKSVLRGLLIRISAQKKKEAQRQMTALAEQIATLETLHKRTRQEEHYRTLLTLRRQLSDLIARKHHRSIQRSKAFFYIHANKGGRLLARMLRNQQTSAQTGRKARRTSKAYPDYRAFKTALHNAVFPTAIPPMEHTATDPTNMGRKSQRIATGACKDTQDISTMLQRTAAPKMAATPDPDTSSTTSLSPS</sequence>
<name>A0AAD1RSA2_PELCU</name>
<keyword evidence="3" id="KW-0540">Nuclease</keyword>
<feature type="coiled-coil region" evidence="1">
    <location>
        <begin position="65"/>
        <end position="99"/>
    </location>
</feature>
<evidence type="ECO:0000256" key="2">
    <source>
        <dbReference type="SAM" id="MobiDB-lite"/>
    </source>
</evidence>
<keyword evidence="3" id="KW-0255">Endonuclease</keyword>
<dbReference type="Proteomes" id="UP001295444">
    <property type="component" value="Chromosome 03"/>
</dbReference>
<feature type="region of interest" description="Disordered" evidence="2">
    <location>
        <begin position="190"/>
        <end position="245"/>
    </location>
</feature>
<evidence type="ECO:0000256" key="1">
    <source>
        <dbReference type="SAM" id="Coils"/>
    </source>
</evidence>
<reference evidence="3" key="1">
    <citation type="submission" date="2022-03" db="EMBL/GenBank/DDBJ databases">
        <authorList>
            <person name="Alioto T."/>
            <person name="Alioto T."/>
            <person name="Gomez Garrido J."/>
        </authorList>
    </citation>
    <scope>NUCLEOTIDE SEQUENCE</scope>
</reference>
<dbReference type="GO" id="GO:0004519">
    <property type="term" value="F:endonuclease activity"/>
    <property type="evidence" value="ECO:0007669"/>
    <property type="project" value="UniProtKB-KW"/>
</dbReference>
<organism evidence="3 4">
    <name type="scientific">Pelobates cultripes</name>
    <name type="common">Western spadefoot toad</name>
    <dbReference type="NCBI Taxonomy" id="61616"/>
    <lineage>
        <taxon>Eukaryota</taxon>
        <taxon>Metazoa</taxon>
        <taxon>Chordata</taxon>
        <taxon>Craniata</taxon>
        <taxon>Vertebrata</taxon>
        <taxon>Euteleostomi</taxon>
        <taxon>Amphibia</taxon>
        <taxon>Batrachia</taxon>
        <taxon>Anura</taxon>
        <taxon>Pelobatoidea</taxon>
        <taxon>Pelobatidae</taxon>
        <taxon>Pelobates</taxon>
    </lineage>
</organism>
<proteinExistence type="predicted"/>
<feature type="compositionally biased region" description="Low complexity" evidence="2">
    <location>
        <begin position="231"/>
        <end position="245"/>
    </location>
</feature>
<keyword evidence="4" id="KW-1185">Reference proteome</keyword>
<evidence type="ECO:0000313" key="4">
    <source>
        <dbReference type="Proteomes" id="UP001295444"/>
    </source>
</evidence>
<evidence type="ECO:0000313" key="3">
    <source>
        <dbReference type="EMBL" id="CAH2275738.1"/>
    </source>
</evidence>
<dbReference type="AlphaFoldDB" id="A0AAD1RSA2"/>
<dbReference type="EMBL" id="OW240914">
    <property type="protein sequence ID" value="CAH2275738.1"/>
    <property type="molecule type" value="Genomic_DNA"/>
</dbReference>